<keyword evidence="1" id="KW-0732">Signal</keyword>
<sequence>MANRKLANWSAALFIAAGMTACAAPRETAQAPGMIIKFHDDSKREGLLQQLAQRYQVTLGPGRPLALGAWVYPVTGSGSERDAFVAALGRAPEVEYAEWDGVVTTQ</sequence>
<evidence type="ECO:0008006" key="4">
    <source>
        <dbReference type="Google" id="ProtNLM"/>
    </source>
</evidence>
<keyword evidence="3" id="KW-1185">Reference proteome</keyword>
<feature type="chain" id="PRO_5047273070" description="SPOR domain-containing protein" evidence="1">
    <location>
        <begin position="24"/>
        <end position="106"/>
    </location>
</feature>
<name>A0ABY6DK16_9NEIS</name>
<dbReference type="RefSeq" id="WP_263123885.1">
    <property type="nucleotide sequence ID" value="NZ_CP106753.1"/>
</dbReference>
<protein>
    <recommendedName>
        <fullName evidence="4">SPOR domain-containing protein</fullName>
    </recommendedName>
</protein>
<evidence type="ECO:0000313" key="3">
    <source>
        <dbReference type="Proteomes" id="UP001061302"/>
    </source>
</evidence>
<evidence type="ECO:0000256" key="1">
    <source>
        <dbReference type="SAM" id="SignalP"/>
    </source>
</evidence>
<dbReference type="EMBL" id="CP106753">
    <property type="protein sequence ID" value="UXY14583.1"/>
    <property type="molecule type" value="Genomic_DNA"/>
</dbReference>
<organism evidence="2 3">
    <name type="scientific">Chitiniphilus purpureus</name>
    <dbReference type="NCBI Taxonomy" id="2981137"/>
    <lineage>
        <taxon>Bacteria</taxon>
        <taxon>Pseudomonadati</taxon>
        <taxon>Pseudomonadota</taxon>
        <taxon>Betaproteobacteria</taxon>
        <taxon>Neisseriales</taxon>
        <taxon>Chitinibacteraceae</taxon>
        <taxon>Chitiniphilus</taxon>
    </lineage>
</organism>
<evidence type="ECO:0000313" key="2">
    <source>
        <dbReference type="EMBL" id="UXY14583.1"/>
    </source>
</evidence>
<feature type="signal peptide" evidence="1">
    <location>
        <begin position="1"/>
        <end position="23"/>
    </location>
</feature>
<proteinExistence type="predicted"/>
<dbReference type="Proteomes" id="UP001061302">
    <property type="component" value="Chromosome"/>
</dbReference>
<reference evidence="2" key="1">
    <citation type="submission" date="2022-10" db="EMBL/GenBank/DDBJ databases">
        <title>Chitiniphilus purpureus sp. nov., a novel chitin-degrading bacterium isolated from crawfish pond sediment.</title>
        <authorList>
            <person name="Li K."/>
        </authorList>
    </citation>
    <scope>NUCLEOTIDE SEQUENCE</scope>
    <source>
        <strain evidence="2">CD1</strain>
    </source>
</reference>
<dbReference type="PROSITE" id="PS51257">
    <property type="entry name" value="PROKAR_LIPOPROTEIN"/>
    <property type="match status" value="1"/>
</dbReference>
<accession>A0ABY6DK16</accession>
<gene>
    <name evidence="2" type="ORF">N8I74_14820</name>
</gene>